<keyword evidence="4" id="KW-1185">Reference proteome</keyword>
<dbReference type="EMBL" id="BOVJ01000064">
    <property type="protein sequence ID" value="GIQ63486.1"/>
    <property type="molecule type" value="Genomic_DNA"/>
</dbReference>
<evidence type="ECO:0000259" key="2">
    <source>
        <dbReference type="Pfam" id="PF13453"/>
    </source>
</evidence>
<organism evidence="3 4">
    <name type="scientific">Paenibacillus cisolokensis</name>
    <dbReference type="NCBI Taxonomy" id="1658519"/>
    <lineage>
        <taxon>Bacteria</taxon>
        <taxon>Bacillati</taxon>
        <taxon>Bacillota</taxon>
        <taxon>Bacilli</taxon>
        <taxon>Bacillales</taxon>
        <taxon>Paenibacillaceae</taxon>
        <taxon>Paenibacillus</taxon>
    </lineage>
</organism>
<reference evidence="3 4" key="1">
    <citation type="submission" date="2021-04" db="EMBL/GenBank/DDBJ databases">
        <title>Draft genome sequence of Paenibacillus cisolokensis, LC2-13A.</title>
        <authorList>
            <person name="Uke A."/>
            <person name="Chhe C."/>
            <person name="Baramee S."/>
            <person name="Kosugi A."/>
        </authorList>
    </citation>
    <scope>NUCLEOTIDE SEQUENCE [LARGE SCALE GENOMIC DNA]</scope>
    <source>
        <strain evidence="3 4">LC2-13A</strain>
    </source>
</reference>
<dbReference type="Pfam" id="PF13453">
    <property type="entry name" value="Zn_ribbon_TFIIB"/>
    <property type="match status" value="1"/>
</dbReference>
<evidence type="ECO:0000313" key="4">
    <source>
        <dbReference type="Proteomes" id="UP000680304"/>
    </source>
</evidence>
<name>A0ABQ4N5R0_9BACL</name>
<comment type="caution">
    <text evidence="3">The sequence shown here is derived from an EMBL/GenBank/DDBJ whole genome shotgun (WGS) entry which is preliminary data.</text>
</comment>
<dbReference type="RefSeq" id="WP_372447090.1">
    <property type="nucleotide sequence ID" value="NZ_BOVJ01000064.1"/>
</dbReference>
<feature type="compositionally biased region" description="Low complexity" evidence="1">
    <location>
        <begin position="83"/>
        <end position="97"/>
    </location>
</feature>
<dbReference type="Proteomes" id="UP000680304">
    <property type="component" value="Unassembled WGS sequence"/>
</dbReference>
<feature type="compositionally biased region" description="Low complexity" evidence="1">
    <location>
        <begin position="62"/>
        <end position="75"/>
    </location>
</feature>
<evidence type="ECO:0000313" key="3">
    <source>
        <dbReference type="EMBL" id="GIQ63486.1"/>
    </source>
</evidence>
<evidence type="ECO:0000256" key="1">
    <source>
        <dbReference type="SAM" id="MobiDB-lite"/>
    </source>
</evidence>
<feature type="domain" description="Transcription factor zinc-finger" evidence="2">
    <location>
        <begin position="2"/>
        <end position="42"/>
    </location>
</feature>
<sequence>MKCPVCEDVRMREVEKNGVMIDVCPDCKGVWLDRGELDKLMRGVHELQEEIGRMEQEPYDRPPQAAPGAAPHAPYGGPPPGYGPQQGYGTPQQGYGYDQRGHYGHGKSKYDKHGYPYKKKKACSMSSAICSTREKNARSLVKSRRFAVFSCLA</sequence>
<feature type="region of interest" description="Disordered" evidence="1">
    <location>
        <begin position="52"/>
        <end position="112"/>
    </location>
</feature>
<proteinExistence type="predicted"/>
<protein>
    <recommendedName>
        <fullName evidence="2">Transcription factor zinc-finger domain-containing protein</fullName>
    </recommendedName>
</protein>
<gene>
    <name evidence="3" type="ORF">PACILC2_20540</name>
</gene>
<accession>A0ABQ4N5R0</accession>
<dbReference type="InterPro" id="IPR027392">
    <property type="entry name" value="TF_Znf"/>
</dbReference>